<sequence>MPADSQLPDVLEKLHENQLALADAIESIGMWIDQRGSTDVSSHVLGAIATLDLNAESVRKGIESLRKTVR</sequence>
<reference evidence="2" key="1">
    <citation type="submission" date="2016-10" db="EMBL/GenBank/DDBJ databases">
        <title>Pseudomonas frederiksbergensis ERGS4:02 complete genome.</title>
        <authorList>
            <person name="Kumar R."/>
            <person name="Acharya V."/>
            <person name="Singh D."/>
        </authorList>
    </citation>
    <scope>NUCLEOTIDE SEQUENCE [LARGE SCALE GENOMIC DNA]</scope>
    <source>
        <strain evidence="2">ERGS4:02</strain>
    </source>
</reference>
<dbReference type="AlphaFoldDB" id="A0A1J0EE42"/>
<dbReference type="Proteomes" id="UP000182567">
    <property type="component" value="Chromosome"/>
</dbReference>
<name>A0A1J0EE42_9PSED</name>
<proteinExistence type="predicted"/>
<gene>
    <name evidence="1" type="ORF">BLL42_00345</name>
</gene>
<protein>
    <submittedName>
        <fullName evidence="1">Uncharacterized protein</fullName>
    </submittedName>
</protein>
<accession>A0A1J0EE42</accession>
<evidence type="ECO:0000313" key="1">
    <source>
        <dbReference type="EMBL" id="APC14263.1"/>
    </source>
</evidence>
<dbReference type="EMBL" id="CP017886">
    <property type="protein sequence ID" value="APC14263.1"/>
    <property type="molecule type" value="Genomic_DNA"/>
</dbReference>
<organism evidence="1 2">
    <name type="scientific">Pseudomonas frederiksbergensis</name>
    <dbReference type="NCBI Taxonomy" id="104087"/>
    <lineage>
        <taxon>Bacteria</taxon>
        <taxon>Pseudomonadati</taxon>
        <taxon>Pseudomonadota</taxon>
        <taxon>Gammaproteobacteria</taxon>
        <taxon>Pseudomonadales</taxon>
        <taxon>Pseudomonadaceae</taxon>
        <taxon>Pseudomonas</taxon>
    </lineage>
</organism>
<evidence type="ECO:0000313" key="2">
    <source>
        <dbReference type="Proteomes" id="UP000182567"/>
    </source>
</evidence>